<organism evidence="5 6">
    <name type="scientific">Roseicitreum antarcticum</name>
    <dbReference type="NCBI Taxonomy" id="564137"/>
    <lineage>
        <taxon>Bacteria</taxon>
        <taxon>Pseudomonadati</taxon>
        <taxon>Pseudomonadota</taxon>
        <taxon>Alphaproteobacteria</taxon>
        <taxon>Rhodobacterales</taxon>
        <taxon>Paracoccaceae</taxon>
        <taxon>Roseicitreum</taxon>
    </lineage>
</organism>
<dbReference type="CDD" id="cd04587">
    <property type="entry name" value="CBS_pair_CAP-ED_NT_Pol-beta-like_DUF294_assoc"/>
    <property type="match status" value="1"/>
</dbReference>
<accession>A0A1H3BPG8</accession>
<dbReference type="PROSITE" id="PS50042">
    <property type="entry name" value="CNMP_BINDING_3"/>
    <property type="match status" value="1"/>
</dbReference>
<evidence type="ECO:0000256" key="1">
    <source>
        <dbReference type="ARBA" id="ARBA00023122"/>
    </source>
</evidence>
<feature type="domain" description="CBS" evidence="4">
    <location>
        <begin position="148"/>
        <end position="206"/>
    </location>
</feature>
<dbReference type="InterPro" id="IPR014710">
    <property type="entry name" value="RmlC-like_jellyroll"/>
</dbReference>
<dbReference type="GO" id="GO:0008773">
    <property type="term" value="F:[protein-PII] uridylyltransferase activity"/>
    <property type="evidence" value="ECO:0007669"/>
    <property type="project" value="InterPro"/>
</dbReference>
<dbReference type="InterPro" id="IPR043519">
    <property type="entry name" value="NT_sf"/>
</dbReference>
<proteinExistence type="predicted"/>
<dbReference type="Gene3D" id="3.10.580.10">
    <property type="entry name" value="CBS-domain"/>
    <property type="match status" value="1"/>
</dbReference>
<dbReference type="SUPFAM" id="SSF51206">
    <property type="entry name" value="cAMP-binding domain-like"/>
    <property type="match status" value="1"/>
</dbReference>
<evidence type="ECO:0000313" key="6">
    <source>
        <dbReference type="Proteomes" id="UP000198539"/>
    </source>
</evidence>
<dbReference type="PROSITE" id="PS51371">
    <property type="entry name" value="CBS"/>
    <property type="match status" value="2"/>
</dbReference>
<dbReference type="SUPFAM" id="SSF81301">
    <property type="entry name" value="Nucleotidyltransferase"/>
    <property type="match status" value="1"/>
</dbReference>
<feature type="domain" description="Cyclic nucleotide-binding" evidence="3">
    <location>
        <begin position="17"/>
        <end position="116"/>
    </location>
</feature>
<dbReference type="STRING" id="564137.SAMN04488238_108115"/>
<sequence length="607" mass="66487">MDEALNTIIGFLQSVHPYDSLPPDELARVAGSFSRREFPAGTEVYSVGEPLKGVYLVKRGTVEVLDTNGGLVSLLSPRNSFGERGLMRDGLAVTTARATEEAVLLMLPTAEFKHLIANYPAFTRYFSRGRGHEARSGDLTTLKVADLMARTPVTCTPDQTVTEAARIMRDHHISCVAVVAGERLVGIVTTRDLTARVLAEGMSPDTPLSAVMTVDPLTLTPQSLGSDILHMMLERRIGHLPVIEDGRLKGMITQTDLTRFQAISSAQLVRDAAVAESVAEMAKVTARIPKLLAQLVGAHTAHEVVTRLITDVADTVTRRLLRLAEAEFGPPPVPYLWLACGSQGRQEQTGVSDQDNCIMIDDALRDEDMPYFHRLARFVSDGLDAAGYFYCPGDMMATNPRWCQPVRVWRRYFRGWIDTPDPQAQMLASVMFDLRPIGGAAGLFRDLQVETLEAASRNGIFVAHMVSNSLKHAPPLGLLRGFATIRSGEYRNHIDMKLGGVVPVADLARIYALQGRLTPANTRARLLEAEALGVISVSGARDLIEAYDLIAALRLENQANLVRMGRRPDNFLAPSDLSDFERSHLRDAFVVVRTMQSAVGHGRGTLS</sequence>
<evidence type="ECO:0000259" key="4">
    <source>
        <dbReference type="PROSITE" id="PS51371"/>
    </source>
</evidence>
<dbReference type="InterPro" id="IPR018490">
    <property type="entry name" value="cNMP-bd_dom_sf"/>
</dbReference>
<protein>
    <submittedName>
        <fullName evidence="5">CBS domain-containing protein</fullName>
    </submittedName>
</protein>
<evidence type="ECO:0000313" key="5">
    <source>
        <dbReference type="EMBL" id="SDX43234.1"/>
    </source>
</evidence>
<keyword evidence="1 2" id="KW-0129">CBS domain</keyword>
<dbReference type="PANTHER" id="PTHR43080:SF2">
    <property type="entry name" value="CBS DOMAIN-CONTAINING PROTEIN"/>
    <property type="match status" value="1"/>
</dbReference>
<dbReference type="SMART" id="SM00116">
    <property type="entry name" value="CBS"/>
    <property type="match status" value="2"/>
</dbReference>
<dbReference type="Pfam" id="PF00571">
    <property type="entry name" value="CBS"/>
    <property type="match status" value="2"/>
</dbReference>
<dbReference type="InterPro" id="IPR018821">
    <property type="entry name" value="DUF294_put_nucleoTrafse_sb-bd"/>
</dbReference>
<dbReference type="SUPFAM" id="SSF54631">
    <property type="entry name" value="CBS-domain pair"/>
    <property type="match status" value="1"/>
</dbReference>
<dbReference type="PANTHER" id="PTHR43080">
    <property type="entry name" value="CBS DOMAIN-CONTAINING PROTEIN CBSX3, MITOCHONDRIAL"/>
    <property type="match status" value="1"/>
</dbReference>
<dbReference type="InterPro" id="IPR046342">
    <property type="entry name" value="CBS_dom_sf"/>
</dbReference>
<dbReference type="InterPro" id="IPR005105">
    <property type="entry name" value="GlnD_Uridyltrans_N"/>
</dbReference>
<dbReference type="InterPro" id="IPR000595">
    <property type="entry name" value="cNMP-bd_dom"/>
</dbReference>
<evidence type="ECO:0000256" key="2">
    <source>
        <dbReference type="PROSITE-ProRule" id="PRU00703"/>
    </source>
</evidence>
<dbReference type="InterPro" id="IPR051257">
    <property type="entry name" value="Diverse_CBS-Domain"/>
</dbReference>
<dbReference type="Pfam" id="PF03445">
    <property type="entry name" value="DUF294"/>
    <property type="match status" value="1"/>
</dbReference>
<name>A0A1H3BPG8_9RHOB</name>
<dbReference type="AlphaFoldDB" id="A0A1H3BPG8"/>
<reference evidence="5 6" key="1">
    <citation type="submission" date="2016-10" db="EMBL/GenBank/DDBJ databases">
        <authorList>
            <person name="de Groot N.N."/>
        </authorList>
    </citation>
    <scope>NUCLEOTIDE SEQUENCE [LARGE SCALE GENOMIC DNA]</scope>
    <source>
        <strain evidence="5 6">CGMCC 1.8894</strain>
    </source>
</reference>
<dbReference type="OrthoDB" id="9808528at2"/>
<dbReference type="SMART" id="SM00100">
    <property type="entry name" value="cNMP"/>
    <property type="match status" value="1"/>
</dbReference>
<feature type="domain" description="CBS" evidence="4">
    <location>
        <begin position="212"/>
        <end position="268"/>
    </location>
</feature>
<gene>
    <name evidence="5" type="ORF">SAMN04488238_108115</name>
</gene>
<dbReference type="EMBL" id="FNOM01000008">
    <property type="protein sequence ID" value="SDX43234.1"/>
    <property type="molecule type" value="Genomic_DNA"/>
</dbReference>
<keyword evidence="6" id="KW-1185">Reference proteome</keyword>
<dbReference type="Proteomes" id="UP000198539">
    <property type="component" value="Unassembled WGS sequence"/>
</dbReference>
<dbReference type="Pfam" id="PF00027">
    <property type="entry name" value="cNMP_binding"/>
    <property type="match status" value="1"/>
</dbReference>
<dbReference type="Pfam" id="PF10335">
    <property type="entry name" value="DUF294_C"/>
    <property type="match status" value="1"/>
</dbReference>
<dbReference type="CDD" id="cd00038">
    <property type="entry name" value="CAP_ED"/>
    <property type="match status" value="1"/>
</dbReference>
<evidence type="ECO:0000259" key="3">
    <source>
        <dbReference type="PROSITE" id="PS50042"/>
    </source>
</evidence>
<dbReference type="RefSeq" id="WP_092890907.1">
    <property type="nucleotide sequence ID" value="NZ_CP061498.1"/>
</dbReference>
<dbReference type="InterPro" id="IPR000644">
    <property type="entry name" value="CBS_dom"/>
</dbReference>
<dbReference type="CDD" id="cd05401">
    <property type="entry name" value="NT_GlnE_GlnD_like"/>
    <property type="match status" value="1"/>
</dbReference>
<dbReference type="Gene3D" id="2.60.120.10">
    <property type="entry name" value="Jelly Rolls"/>
    <property type="match status" value="1"/>
</dbReference>